<dbReference type="PANTHER" id="PTHR47505:SF1">
    <property type="entry name" value="DNA UTILIZATION PROTEIN YHGH"/>
    <property type="match status" value="1"/>
</dbReference>
<dbReference type="InterPro" id="IPR000836">
    <property type="entry name" value="PRTase_dom"/>
</dbReference>
<sequence length="243" mass="26869">MPARHIIQTCKDFVLELLFPSFCLGCETPETFLCARCLESIPAAEPQCIACGERSPSGAICARCKQREKFVLKGVTFATSYQDDLVRDIIGHLKYYRIKGLAHPMGELAAGQFARVEAHILKNRDETRMIALPLHKRRRRERGFNQSELLAQTISERLGISLLPGDTLVRIRSTPPQLSMKSRAARLENLRDAFAVQTTNEITGKTILLVDDVSTTGATLNEAARALKAAGAREVWGLVVAHG</sequence>
<evidence type="ECO:0000259" key="3">
    <source>
        <dbReference type="Pfam" id="PF18912"/>
    </source>
</evidence>
<evidence type="ECO:0008006" key="6">
    <source>
        <dbReference type="Google" id="ProtNLM"/>
    </source>
</evidence>
<proteinExistence type="inferred from homology"/>
<accession>A0A1G2G4S1</accession>
<dbReference type="InterPro" id="IPR029057">
    <property type="entry name" value="PRTase-like"/>
</dbReference>
<dbReference type="STRING" id="1802115.A2756_03550"/>
<dbReference type="PANTHER" id="PTHR47505">
    <property type="entry name" value="DNA UTILIZATION PROTEIN YHGH"/>
    <property type="match status" value="1"/>
</dbReference>
<gene>
    <name evidence="4" type="ORF">A2756_03550</name>
</gene>
<dbReference type="Pfam" id="PF18912">
    <property type="entry name" value="DZR_2"/>
    <property type="match status" value="1"/>
</dbReference>
<organism evidence="4 5">
    <name type="scientific">Candidatus Ryanbacteria bacterium RIFCSPHIGHO2_01_FULL_48_27</name>
    <dbReference type="NCBI Taxonomy" id="1802115"/>
    <lineage>
        <taxon>Bacteria</taxon>
        <taxon>Candidatus Ryaniibacteriota</taxon>
    </lineage>
</organism>
<dbReference type="InterPro" id="IPR044005">
    <property type="entry name" value="DZR_2"/>
</dbReference>
<dbReference type="Gene3D" id="3.40.50.2020">
    <property type="match status" value="1"/>
</dbReference>
<evidence type="ECO:0000313" key="4">
    <source>
        <dbReference type="EMBL" id="OGZ44921.1"/>
    </source>
</evidence>
<evidence type="ECO:0000256" key="1">
    <source>
        <dbReference type="ARBA" id="ARBA00008007"/>
    </source>
</evidence>
<feature type="domain" description="Double zinc ribbon" evidence="3">
    <location>
        <begin position="14"/>
        <end position="65"/>
    </location>
</feature>
<comment type="caution">
    <text evidence="4">The sequence shown here is derived from an EMBL/GenBank/DDBJ whole genome shotgun (WGS) entry which is preliminary data.</text>
</comment>
<dbReference type="CDD" id="cd06223">
    <property type="entry name" value="PRTases_typeI"/>
    <property type="match status" value="1"/>
</dbReference>
<evidence type="ECO:0000313" key="5">
    <source>
        <dbReference type="Proteomes" id="UP000177785"/>
    </source>
</evidence>
<reference evidence="4 5" key="1">
    <citation type="journal article" date="2016" name="Nat. Commun.">
        <title>Thousands of microbial genomes shed light on interconnected biogeochemical processes in an aquifer system.</title>
        <authorList>
            <person name="Anantharaman K."/>
            <person name="Brown C.T."/>
            <person name="Hug L.A."/>
            <person name="Sharon I."/>
            <person name="Castelle C.J."/>
            <person name="Probst A.J."/>
            <person name="Thomas B.C."/>
            <person name="Singh A."/>
            <person name="Wilkins M.J."/>
            <person name="Karaoz U."/>
            <person name="Brodie E.L."/>
            <person name="Williams K.H."/>
            <person name="Hubbard S.S."/>
            <person name="Banfield J.F."/>
        </authorList>
    </citation>
    <scope>NUCLEOTIDE SEQUENCE [LARGE SCALE GENOMIC DNA]</scope>
</reference>
<comment type="similarity">
    <text evidence="1">Belongs to the ComF/GntX family.</text>
</comment>
<protein>
    <recommendedName>
        <fullName evidence="6">Phosphoribosyltransferase domain-containing protein</fullName>
    </recommendedName>
</protein>
<dbReference type="InterPro" id="IPR051910">
    <property type="entry name" value="ComF/GntX_DNA_util-trans"/>
</dbReference>
<feature type="domain" description="Phosphoribosyltransferase" evidence="2">
    <location>
        <begin position="149"/>
        <end position="235"/>
    </location>
</feature>
<dbReference type="Proteomes" id="UP000177785">
    <property type="component" value="Unassembled WGS sequence"/>
</dbReference>
<name>A0A1G2G4S1_9BACT</name>
<evidence type="ECO:0000259" key="2">
    <source>
        <dbReference type="Pfam" id="PF00156"/>
    </source>
</evidence>
<dbReference type="Pfam" id="PF00156">
    <property type="entry name" value="Pribosyltran"/>
    <property type="match status" value="1"/>
</dbReference>
<dbReference type="AlphaFoldDB" id="A0A1G2G4S1"/>
<dbReference type="SUPFAM" id="SSF53271">
    <property type="entry name" value="PRTase-like"/>
    <property type="match status" value="1"/>
</dbReference>
<dbReference type="EMBL" id="MHNL01000011">
    <property type="protein sequence ID" value="OGZ44921.1"/>
    <property type="molecule type" value="Genomic_DNA"/>
</dbReference>